<evidence type="ECO:0000256" key="6">
    <source>
        <dbReference type="PROSITE-ProRule" id="PRU00169"/>
    </source>
</evidence>
<proteinExistence type="predicted"/>
<dbReference type="SMART" id="SM00448">
    <property type="entry name" value="REC"/>
    <property type="match status" value="1"/>
</dbReference>
<feature type="domain" description="Response regulatory" evidence="8">
    <location>
        <begin position="629"/>
        <end position="746"/>
    </location>
</feature>
<dbReference type="SUPFAM" id="SSF55874">
    <property type="entry name" value="ATPase domain of HSP90 chaperone/DNA topoisomerase II/histidine kinase"/>
    <property type="match status" value="1"/>
</dbReference>
<dbReference type="CDD" id="cd00075">
    <property type="entry name" value="HATPase"/>
    <property type="match status" value="1"/>
</dbReference>
<evidence type="ECO:0000256" key="4">
    <source>
        <dbReference type="ARBA" id="ARBA00022679"/>
    </source>
</evidence>
<dbReference type="InterPro" id="IPR036890">
    <property type="entry name" value="HATPase_C_sf"/>
</dbReference>
<dbReference type="Pfam" id="PF12860">
    <property type="entry name" value="PAS_7"/>
    <property type="match status" value="1"/>
</dbReference>
<dbReference type="PANTHER" id="PTHR43047:SF9">
    <property type="entry name" value="HISTIDINE KINASE"/>
    <property type="match status" value="1"/>
</dbReference>
<evidence type="ECO:0000256" key="1">
    <source>
        <dbReference type="ARBA" id="ARBA00000085"/>
    </source>
</evidence>
<feature type="modified residue" description="4-aspartylphosphate" evidence="6">
    <location>
        <position position="680"/>
    </location>
</feature>
<dbReference type="Pfam" id="PF00072">
    <property type="entry name" value="Response_reg"/>
    <property type="match status" value="1"/>
</dbReference>
<accession>A0ABU8TN84</accession>
<dbReference type="SMART" id="SM00388">
    <property type="entry name" value="HisKA"/>
    <property type="match status" value="1"/>
</dbReference>
<dbReference type="PRINTS" id="PR00344">
    <property type="entry name" value="BCTRLSENSOR"/>
</dbReference>
<dbReference type="InterPro" id="IPR004358">
    <property type="entry name" value="Sig_transdc_His_kin-like_C"/>
</dbReference>
<evidence type="ECO:0000313" key="9">
    <source>
        <dbReference type="EMBL" id="MEJ8475642.1"/>
    </source>
</evidence>
<dbReference type="PANTHER" id="PTHR43047">
    <property type="entry name" value="TWO-COMPONENT HISTIDINE PROTEIN KINASE"/>
    <property type="match status" value="1"/>
</dbReference>
<dbReference type="SUPFAM" id="SSF47384">
    <property type="entry name" value="Homodimeric domain of signal transducing histidine kinase"/>
    <property type="match status" value="1"/>
</dbReference>
<protein>
    <recommendedName>
        <fullName evidence="2">histidine kinase</fullName>
        <ecNumber evidence="2">2.7.13.3</ecNumber>
    </recommendedName>
</protein>
<evidence type="ECO:0000256" key="5">
    <source>
        <dbReference type="ARBA" id="ARBA00022777"/>
    </source>
</evidence>
<dbReference type="InterPro" id="IPR036097">
    <property type="entry name" value="HisK_dim/P_sf"/>
</dbReference>
<dbReference type="PROSITE" id="PS50109">
    <property type="entry name" value="HIS_KIN"/>
    <property type="match status" value="1"/>
</dbReference>
<dbReference type="Gene3D" id="3.40.50.2300">
    <property type="match status" value="1"/>
</dbReference>
<dbReference type="InterPro" id="IPR011006">
    <property type="entry name" value="CheY-like_superfamily"/>
</dbReference>
<keyword evidence="10" id="KW-1185">Reference proteome</keyword>
<sequence length="752" mass="83400">MIDPKEPLEQQVERQAKIIEALIQRASREHDIGGSAYSLFQSAIALQGEVWEKTRDLEQALDTLGRASNQLKIAEFAREQTERNLIDALDAMEGGFALFTNGKLEICNDQFKALAPDISGLVVPGLGFDDYFATLGRSVDVVPGTATSNGISSTGAFGKAGTSAIENRTHPSVLGLRNDRWFQITHKRNSDNKIVLLSTEITSVVRQSRLEKDRLIDEQAIFLQGAFDNMTQGVCTFSPEGTLLINNERFRELLRLPFSLVRKRTSFNQIFEFIVKHKTLESVSPGEELESWVAMVRAGEGLERKVRHVSGEILNLRVHSLPDQGFIMNVMDITAETQTTELLEQRVSERTLELTQANERLRRQNEEQGLIDEQLRLAKEEAEEAVSSKTKFFAAASHDLLQPINAAKLLISTMSEAAQDTPLSDTVQRLGRSFNSIESLLHALLDISRLDSTGTEMSMSAFGLGDVLRSVQEDHAQLAEEKGIRLDIVPSSIWVRSDQRYLRRSVQNLVVNAIQYTQKGRILVGCRRRGNTVVLEVWDTGIGISKKDQQRIFSEFTRVSTESTGYGMGLGLSIVDRACRRLGHSVSIRSKPGVGSVFSITLPVVPPMERDAIMKDDGDDDVLAAMDLIVLIVENNPDVLFATMRKVESWGGSVLTATSTQEALDQVREIGMAPDIILADYQLDGADNGIKTILALRAETGVDIPAIMITASPEDALVKDSEAHQFTVLTKPVKLSRLRPLIDWKTRRSETS</sequence>
<keyword evidence="5" id="KW-0418">Kinase</keyword>
<dbReference type="InterPro" id="IPR001789">
    <property type="entry name" value="Sig_transdc_resp-reg_receiver"/>
</dbReference>
<dbReference type="Gene3D" id="1.10.287.130">
    <property type="match status" value="1"/>
</dbReference>
<dbReference type="SUPFAM" id="SSF52172">
    <property type="entry name" value="CheY-like"/>
    <property type="match status" value="1"/>
</dbReference>
<dbReference type="PROSITE" id="PS50110">
    <property type="entry name" value="RESPONSE_REGULATORY"/>
    <property type="match status" value="1"/>
</dbReference>
<dbReference type="Pfam" id="PF02518">
    <property type="entry name" value="HATPase_c"/>
    <property type="match status" value="1"/>
</dbReference>
<dbReference type="Gene3D" id="3.30.450.20">
    <property type="entry name" value="PAS domain"/>
    <property type="match status" value="1"/>
</dbReference>
<dbReference type="InterPro" id="IPR003594">
    <property type="entry name" value="HATPase_dom"/>
</dbReference>
<name>A0ABU8TN84_9HYPH</name>
<evidence type="ECO:0000256" key="3">
    <source>
        <dbReference type="ARBA" id="ARBA00022553"/>
    </source>
</evidence>
<dbReference type="RefSeq" id="WP_340275806.1">
    <property type="nucleotide sequence ID" value="NZ_JBAKIA010000012.1"/>
</dbReference>
<dbReference type="CDD" id="cd00082">
    <property type="entry name" value="HisKA"/>
    <property type="match status" value="1"/>
</dbReference>
<comment type="caution">
    <text evidence="9">The sequence shown here is derived from an EMBL/GenBank/DDBJ whole genome shotgun (WGS) entry which is preliminary data.</text>
</comment>
<dbReference type="InterPro" id="IPR005467">
    <property type="entry name" value="His_kinase_dom"/>
</dbReference>
<keyword evidence="9" id="KW-0547">Nucleotide-binding</keyword>
<keyword evidence="9" id="KW-0067">ATP-binding</keyword>
<feature type="domain" description="Histidine kinase" evidence="7">
    <location>
        <begin position="395"/>
        <end position="606"/>
    </location>
</feature>
<evidence type="ECO:0000259" key="7">
    <source>
        <dbReference type="PROSITE" id="PS50109"/>
    </source>
</evidence>
<dbReference type="InterPro" id="IPR003661">
    <property type="entry name" value="HisK_dim/P_dom"/>
</dbReference>
<evidence type="ECO:0000259" key="8">
    <source>
        <dbReference type="PROSITE" id="PS50110"/>
    </source>
</evidence>
<dbReference type="SMART" id="SM00387">
    <property type="entry name" value="HATPase_c"/>
    <property type="match status" value="1"/>
</dbReference>
<gene>
    <name evidence="9" type="ORF">V6575_16235</name>
</gene>
<dbReference type="GO" id="GO:0005524">
    <property type="term" value="F:ATP binding"/>
    <property type="evidence" value="ECO:0007669"/>
    <property type="project" value="UniProtKB-KW"/>
</dbReference>
<keyword evidence="4" id="KW-0808">Transferase</keyword>
<dbReference type="Proteomes" id="UP001385499">
    <property type="component" value="Unassembled WGS sequence"/>
</dbReference>
<dbReference type="EC" id="2.7.13.3" evidence="2"/>
<comment type="catalytic activity">
    <reaction evidence="1">
        <text>ATP + protein L-histidine = ADP + protein N-phospho-L-histidine.</text>
        <dbReference type="EC" id="2.7.13.3"/>
    </reaction>
</comment>
<evidence type="ECO:0000313" key="10">
    <source>
        <dbReference type="Proteomes" id="UP001385499"/>
    </source>
</evidence>
<reference evidence="9 10" key="1">
    <citation type="submission" date="2024-02" db="EMBL/GenBank/DDBJ databases">
        <title>Roseibium algae sp. nov., isolated from marine alga (Grateloupia sp.), showing potential in myo-inositol conversion.</title>
        <authorList>
            <person name="Wang Y."/>
        </authorList>
    </citation>
    <scope>NUCLEOTIDE SEQUENCE [LARGE SCALE GENOMIC DNA]</scope>
    <source>
        <strain evidence="9 10">H3510</strain>
    </source>
</reference>
<evidence type="ECO:0000256" key="2">
    <source>
        <dbReference type="ARBA" id="ARBA00012438"/>
    </source>
</evidence>
<dbReference type="Pfam" id="PF00512">
    <property type="entry name" value="HisKA"/>
    <property type="match status" value="1"/>
</dbReference>
<dbReference type="Gene3D" id="3.30.565.10">
    <property type="entry name" value="Histidine kinase-like ATPase, C-terminal domain"/>
    <property type="match status" value="1"/>
</dbReference>
<dbReference type="EMBL" id="JBAKIA010000012">
    <property type="protein sequence ID" value="MEJ8475642.1"/>
    <property type="molecule type" value="Genomic_DNA"/>
</dbReference>
<dbReference type="CDD" id="cd00156">
    <property type="entry name" value="REC"/>
    <property type="match status" value="1"/>
</dbReference>
<organism evidence="9 10">
    <name type="scientific">Roseibium algae</name>
    <dbReference type="NCBI Taxonomy" id="3123038"/>
    <lineage>
        <taxon>Bacteria</taxon>
        <taxon>Pseudomonadati</taxon>
        <taxon>Pseudomonadota</taxon>
        <taxon>Alphaproteobacteria</taxon>
        <taxon>Hyphomicrobiales</taxon>
        <taxon>Stappiaceae</taxon>
        <taxon>Roseibium</taxon>
    </lineage>
</organism>
<keyword evidence="3 6" id="KW-0597">Phosphoprotein</keyword>